<feature type="transmembrane region" description="Helical" evidence="1">
    <location>
        <begin position="224"/>
        <end position="242"/>
    </location>
</feature>
<keyword evidence="1" id="KW-0472">Membrane</keyword>
<dbReference type="Proteomes" id="UP000004662">
    <property type="component" value="Chromosome"/>
</dbReference>
<feature type="transmembrane region" description="Helical" evidence="1">
    <location>
        <begin position="289"/>
        <end position="308"/>
    </location>
</feature>
<dbReference type="STRING" id="694327.DFW101_1694"/>
<dbReference type="EMBL" id="CM001368">
    <property type="protein sequence ID" value="EHJ47702.1"/>
    <property type="molecule type" value="Genomic_DNA"/>
</dbReference>
<reference evidence="3" key="1">
    <citation type="journal article" date="2015" name="Genome Announc.">
        <title>High-Quality Draft Genome Sequence of Desulfovibrio carbinoliphilus FW-101-2B, an Organic Acid-Oxidizing Sulfate-Reducing Bacterium Isolated from Uranium(VI)-Contaminated Groundwater.</title>
        <authorList>
            <person name="Ramsay B.D."/>
            <person name="Hwang C."/>
            <person name="Woo H.L."/>
            <person name="Carroll S.L."/>
            <person name="Lucas S."/>
            <person name="Han J."/>
            <person name="Lapidus A.L."/>
            <person name="Cheng J.F."/>
            <person name="Goodwin L.A."/>
            <person name="Pitluck S."/>
            <person name="Peters L."/>
            <person name="Chertkov O."/>
            <person name="Held B."/>
            <person name="Detter J.C."/>
            <person name="Han C.S."/>
            <person name="Tapia R."/>
            <person name="Land M.L."/>
            <person name="Hauser L.J."/>
            <person name="Kyrpides N.C."/>
            <person name="Ivanova N.N."/>
            <person name="Mikhailova N."/>
            <person name="Pagani I."/>
            <person name="Woyke T."/>
            <person name="Arkin A.P."/>
            <person name="Dehal P."/>
            <person name="Chivian D."/>
            <person name="Criddle C.S."/>
            <person name="Wu W."/>
            <person name="Chakraborty R."/>
            <person name="Hazen T.C."/>
            <person name="Fields M.W."/>
        </authorList>
    </citation>
    <scope>NUCLEOTIDE SEQUENCE [LARGE SCALE GENOMIC DNA]</scope>
    <source>
        <strain evidence="3">FW-101-2B</strain>
    </source>
</reference>
<evidence type="ECO:0000313" key="3">
    <source>
        <dbReference type="Proteomes" id="UP000004662"/>
    </source>
</evidence>
<proteinExistence type="predicted"/>
<accession>G7Q808</accession>
<organism evidence="2 3">
    <name type="scientific">Solidesulfovibrio carbinoliphilus subsp. oakridgensis</name>
    <dbReference type="NCBI Taxonomy" id="694327"/>
    <lineage>
        <taxon>Bacteria</taxon>
        <taxon>Pseudomonadati</taxon>
        <taxon>Thermodesulfobacteriota</taxon>
        <taxon>Desulfovibrionia</taxon>
        <taxon>Desulfovibrionales</taxon>
        <taxon>Desulfovibrionaceae</taxon>
        <taxon>Solidesulfovibrio</taxon>
    </lineage>
</organism>
<feature type="transmembrane region" description="Helical" evidence="1">
    <location>
        <begin position="25"/>
        <end position="43"/>
    </location>
</feature>
<keyword evidence="3" id="KW-1185">Reference proteome</keyword>
<keyword evidence="1" id="KW-1133">Transmembrane helix</keyword>
<protein>
    <recommendedName>
        <fullName evidence="4">Glycosyltransferase RgtA/B/C/D-like domain-containing protein</fullName>
    </recommendedName>
</protein>
<evidence type="ECO:0000313" key="2">
    <source>
        <dbReference type="EMBL" id="EHJ47702.1"/>
    </source>
</evidence>
<feature type="transmembrane region" description="Helical" evidence="1">
    <location>
        <begin position="132"/>
        <end position="150"/>
    </location>
</feature>
<sequence>MKKRPLFLPFRSPANPFSLEGLRGFLAPYPLVLLCIVAFGCALRAEQLLWNRSLWLDEAFLALAIVERPLSTLLALPLPYEQTPPPLFLVLVKMFSTVAGTSETALRAIPFASACLALGLWPLSARRHSRSCLLAGAFLLAVSSGGVYYAAEFKPYATEALLSVLFLLAARRFLEGEPLPHPAGWAVLFALAPWLGFPTIFLLAGLAGGLLAARRSAHNRQGPAWALLAVGGLSFLVMYGVYARPASATQLRAGYWEAFAAPLPTSLSAFLWYGERASQVLCHFFGLQHPWQGAVLAGLAVVGAVAVLRRDRAYGCVLTLPIAAAVLLSMTGRFPLHERLLLFTLPLCCLLLAEGLVALGARFGRVRPACKWLPAAAVLALLVRPMAAAVFDPGSFERQEFKTISAQIAQARADGDAVFVFQAAVPLLEYYGRQDPRLTGFTPLSVTRGDPSSLDEAVRTVKAAGHGWVLFAHVRQREERLLEAAFEDGGAVRQRLAAKGVWAFAFDVKRP</sequence>
<feature type="transmembrane region" description="Helical" evidence="1">
    <location>
        <begin position="98"/>
        <end position="120"/>
    </location>
</feature>
<dbReference type="eggNOG" id="COG1807">
    <property type="taxonomic scope" value="Bacteria"/>
</dbReference>
<keyword evidence="1" id="KW-0812">Transmembrane</keyword>
<dbReference type="HOGENOM" id="CLU_037422_0_0_7"/>
<evidence type="ECO:0008006" key="4">
    <source>
        <dbReference type="Google" id="ProtNLM"/>
    </source>
</evidence>
<gene>
    <name evidence="2" type="ORF">DFW101_1694</name>
</gene>
<name>G7Q808_9BACT</name>
<feature type="transmembrane region" description="Helical" evidence="1">
    <location>
        <begin position="340"/>
        <end position="360"/>
    </location>
</feature>
<feature type="transmembrane region" description="Helical" evidence="1">
    <location>
        <begin position="315"/>
        <end position="334"/>
    </location>
</feature>
<evidence type="ECO:0000256" key="1">
    <source>
        <dbReference type="SAM" id="Phobius"/>
    </source>
</evidence>
<dbReference type="AlphaFoldDB" id="G7Q808"/>
<feature type="transmembrane region" description="Helical" evidence="1">
    <location>
        <begin position="186"/>
        <end position="212"/>
    </location>
</feature>